<evidence type="ECO:0000313" key="4">
    <source>
        <dbReference type="EMBL" id="RZB48993.1"/>
    </source>
</evidence>
<dbReference type="AlphaFoldDB" id="A0A445FJM0"/>
<keyword evidence="5" id="KW-1185">Reference proteome</keyword>
<dbReference type="EMBL" id="QZWG01000019">
    <property type="protein sequence ID" value="RZB48993.1"/>
    <property type="molecule type" value="Genomic_DNA"/>
</dbReference>
<dbReference type="InterPro" id="IPR001977">
    <property type="entry name" value="Depp_CoAkinase"/>
</dbReference>
<dbReference type="GO" id="GO:0005524">
    <property type="term" value="F:ATP binding"/>
    <property type="evidence" value="ECO:0007669"/>
    <property type="project" value="UniProtKB-KW"/>
</dbReference>
<dbReference type="Pfam" id="PF01121">
    <property type="entry name" value="CoaE"/>
    <property type="match status" value="2"/>
</dbReference>
<dbReference type="SUPFAM" id="SSF52540">
    <property type="entry name" value="P-loop containing nucleoside triphosphate hydrolases"/>
    <property type="match status" value="1"/>
</dbReference>
<dbReference type="NCBIfam" id="TIGR00152">
    <property type="entry name" value="dephospho-CoA kinase"/>
    <property type="match status" value="1"/>
</dbReference>
<proteinExistence type="inferred from homology"/>
<evidence type="ECO:0000313" key="5">
    <source>
        <dbReference type="Proteomes" id="UP000289340"/>
    </source>
</evidence>
<dbReference type="HAMAP" id="MF_00376">
    <property type="entry name" value="Dephospho_CoA_kinase"/>
    <property type="match status" value="1"/>
</dbReference>
<dbReference type="GO" id="GO:0015937">
    <property type="term" value="P:coenzyme A biosynthetic process"/>
    <property type="evidence" value="ECO:0007669"/>
    <property type="project" value="InterPro"/>
</dbReference>
<dbReference type="GO" id="GO:0004140">
    <property type="term" value="F:dephospho-CoA kinase activity"/>
    <property type="evidence" value="ECO:0007669"/>
    <property type="project" value="UniProtKB-EC"/>
</dbReference>
<comment type="pathway">
    <text evidence="1">Cofactor biosynthesis; coenzyme A biosynthesis.</text>
</comment>
<reference evidence="4 5" key="1">
    <citation type="submission" date="2018-09" db="EMBL/GenBank/DDBJ databases">
        <title>A high-quality reference genome of wild soybean provides a powerful tool to mine soybean genomes.</title>
        <authorList>
            <person name="Xie M."/>
            <person name="Chung C.Y.L."/>
            <person name="Li M.-W."/>
            <person name="Wong F.-L."/>
            <person name="Chan T.-F."/>
            <person name="Lam H.-M."/>
        </authorList>
    </citation>
    <scope>NUCLEOTIDE SEQUENCE [LARGE SCALE GENOMIC DNA]</scope>
    <source>
        <strain evidence="5">cv. W05</strain>
        <tissue evidence="4">Hypocotyl of etiolated seedlings</tissue>
    </source>
</reference>
<evidence type="ECO:0000256" key="1">
    <source>
        <dbReference type="ARBA" id="ARBA00004724"/>
    </source>
</evidence>
<dbReference type="PANTHER" id="PTHR10695:SF46">
    <property type="entry name" value="BIFUNCTIONAL COENZYME A SYNTHASE-RELATED"/>
    <property type="match status" value="1"/>
</dbReference>
<keyword evidence="4" id="KW-0808">Transferase</keyword>
<protein>
    <submittedName>
        <fullName evidence="4">Dephospho-CoA kinase isoform B</fullName>
        <ecNumber evidence="4">2.7.1.24</ecNumber>
    </submittedName>
</protein>
<comment type="caution">
    <text evidence="4">The sequence shown here is derived from an EMBL/GenBank/DDBJ whole genome shotgun (WGS) entry which is preliminary data.</text>
</comment>
<dbReference type="InterPro" id="IPR027417">
    <property type="entry name" value="P-loop_NTPase"/>
</dbReference>
<dbReference type="CDD" id="cd02022">
    <property type="entry name" value="DPCK"/>
    <property type="match status" value="1"/>
</dbReference>
<evidence type="ECO:0000256" key="2">
    <source>
        <dbReference type="ARBA" id="ARBA00022741"/>
    </source>
</evidence>
<organism evidence="4 5">
    <name type="scientific">Glycine soja</name>
    <name type="common">Wild soybean</name>
    <dbReference type="NCBI Taxonomy" id="3848"/>
    <lineage>
        <taxon>Eukaryota</taxon>
        <taxon>Viridiplantae</taxon>
        <taxon>Streptophyta</taxon>
        <taxon>Embryophyta</taxon>
        <taxon>Tracheophyta</taxon>
        <taxon>Spermatophyta</taxon>
        <taxon>Magnoliopsida</taxon>
        <taxon>eudicotyledons</taxon>
        <taxon>Gunneridae</taxon>
        <taxon>Pentapetalae</taxon>
        <taxon>rosids</taxon>
        <taxon>fabids</taxon>
        <taxon>Fabales</taxon>
        <taxon>Fabaceae</taxon>
        <taxon>Papilionoideae</taxon>
        <taxon>50 kb inversion clade</taxon>
        <taxon>NPAAA clade</taxon>
        <taxon>indigoferoid/millettioid clade</taxon>
        <taxon>Phaseoleae</taxon>
        <taxon>Glycine</taxon>
        <taxon>Glycine subgen. Soja</taxon>
    </lineage>
</organism>
<name>A0A445FJM0_GLYSO</name>
<evidence type="ECO:0000256" key="3">
    <source>
        <dbReference type="ARBA" id="ARBA00022840"/>
    </source>
</evidence>
<gene>
    <name evidence="4" type="ORF">D0Y65_052128</name>
</gene>
<keyword evidence="2" id="KW-0547">Nucleotide-binding</keyword>
<dbReference type="EC" id="2.7.1.24" evidence="4"/>
<dbReference type="Proteomes" id="UP000289340">
    <property type="component" value="Chromosome 19"/>
</dbReference>
<keyword evidence="3" id="KW-0067">ATP-binding</keyword>
<dbReference type="PROSITE" id="PS51219">
    <property type="entry name" value="DPCK"/>
    <property type="match status" value="1"/>
</dbReference>
<dbReference type="PANTHER" id="PTHR10695">
    <property type="entry name" value="DEPHOSPHO-COA KINASE-RELATED"/>
    <property type="match status" value="1"/>
</dbReference>
<keyword evidence="4" id="KW-0418">Kinase</keyword>
<sequence length="262" mass="29542">MRIVGLTGGIASGKSTVSNLFKSHDVPIVDADVVARVSSFSLFSISVKLNSVSVSDYWNTMQEVLMKGSGGWKKVVAAFGDEILLENGEVNRPRLGQIVFSDPDKRQFLNRLLAPYISRGIFWKVLKLWMKGYKVIVLDVPLLFEAKMDKFTKPIIVVWVDPETQIQRLLARDKSSEEDARNRINAQMSLDVKRGKADIVIDNTGSLDDLNQQFQKVFVEVTRPLTWTEFLRSRQGVFAILASFTSGVVLFMKTFNNHTHIS</sequence>
<accession>A0A445FJM0</accession>
<dbReference type="Gene3D" id="3.40.50.300">
    <property type="entry name" value="P-loop containing nucleotide triphosphate hydrolases"/>
    <property type="match status" value="1"/>
</dbReference>